<proteinExistence type="predicted"/>
<dbReference type="RefSeq" id="WP_100161071.1">
    <property type="nucleotide sequence ID" value="NZ_PGTB01000003.1"/>
</dbReference>
<dbReference type="AlphaFoldDB" id="A0A2M8J6C7"/>
<sequence length="99" mass="11390">MDQSSESVRQPKRALLLGNRVRQFIKRGGRLRYEPHKDPANGKTVWVVMGVFPDETEEPVFTTSSGEHKHFRSADAMIQYHRQMCPDEDVLIVPMPTSH</sequence>
<dbReference type="EMBL" id="PGTB01000003">
    <property type="protein sequence ID" value="PJE38314.1"/>
    <property type="molecule type" value="Genomic_DNA"/>
</dbReference>
<evidence type="ECO:0000313" key="2">
    <source>
        <dbReference type="Proteomes" id="UP000231553"/>
    </source>
</evidence>
<protein>
    <submittedName>
        <fullName evidence="1">Uncharacterized protein</fullName>
    </submittedName>
</protein>
<comment type="caution">
    <text evidence="1">The sequence shown here is derived from an EMBL/GenBank/DDBJ whole genome shotgun (WGS) entry which is preliminary data.</text>
</comment>
<name>A0A2M8J6C7_9RHOB</name>
<gene>
    <name evidence="1" type="ORF">CVM52_02800</name>
</gene>
<organism evidence="1 2">
    <name type="scientific">Pseudooceanicola lipolyticus</name>
    <dbReference type="NCBI Taxonomy" id="2029104"/>
    <lineage>
        <taxon>Bacteria</taxon>
        <taxon>Pseudomonadati</taxon>
        <taxon>Pseudomonadota</taxon>
        <taxon>Alphaproteobacteria</taxon>
        <taxon>Rhodobacterales</taxon>
        <taxon>Paracoccaceae</taxon>
        <taxon>Pseudooceanicola</taxon>
    </lineage>
</organism>
<reference evidence="1 2" key="1">
    <citation type="journal article" date="2018" name="Int. J. Syst. Evol. Microbiol.">
        <title>Pseudooceanicola lipolyticus sp. nov., a marine alphaproteobacterium, reclassification of Oceanicola flagellatus as Pseudooceanicola flagellatus comb. nov. and emended description of the genus Pseudooceanicola.</title>
        <authorList>
            <person name="Huang M.-M."/>
            <person name="Guo L.-L."/>
            <person name="Wu Y.-H."/>
            <person name="Lai Q.-L."/>
            <person name="Shao Z.-Z."/>
            <person name="Wang C.-S."/>
            <person name="Wu M."/>
            <person name="Xu X.-W."/>
        </authorList>
    </citation>
    <scope>NUCLEOTIDE SEQUENCE [LARGE SCALE GENOMIC DNA]</scope>
    <source>
        <strain evidence="1 2">157</strain>
    </source>
</reference>
<dbReference type="OrthoDB" id="7868718at2"/>
<dbReference type="Proteomes" id="UP000231553">
    <property type="component" value="Unassembled WGS sequence"/>
</dbReference>
<keyword evidence="2" id="KW-1185">Reference proteome</keyword>
<accession>A0A2M8J6C7</accession>
<evidence type="ECO:0000313" key="1">
    <source>
        <dbReference type="EMBL" id="PJE38314.1"/>
    </source>
</evidence>